<dbReference type="EMBL" id="FOLM01000010">
    <property type="protein sequence ID" value="SFD14473.1"/>
    <property type="molecule type" value="Genomic_DNA"/>
</dbReference>
<dbReference type="OrthoDB" id="4324085at2"/>
<dbReference type="STRING" id="910347.SAMN05421773_110119"/>
<protein>
    <submittedName>
        <fullName evidence="2">Uncharacterized protein</fullName>
    </submittedName>
</protein>
<dbReference type="Pfam" id="PF17318">
    <property type="entry name" value="DUF5361"/>
    <property type="match status" value="1"/>
</dbReference>
<evidence type="ECO:0000313" key="3">
    <source>
        <dbReference type="Proteomes" id="UP000199207"/>
    </source>
</evidence>
<evidence type="ECO:0000313" key="2">
    <source>
        <dbReference type="EMBL" id="SFD14473.1"/>
    </source>
</evidence>
<dbReference type="RefSeq" id="WP_093839958.1">
    <property type="nucleotide sequence ID" value="NZ_FOLM01000010.1"/>
</dbReference>
<evidence type="ECO:0000256" key="1">
    <source>
        <dbReference type="SAM" id="MobiDB-lite"/>
    </source>
</evidence>
<feature type="region of interest" description="Disordered" evidence="1">
    <location>
        <begin position="42"/>
        <end position="92"/>
    </location>
</feature>
<sequence>MRGLLADPTSLLAKACGADGYTLDQHLLMLILDALRTANWMRSRDGQKGRNRPKPVSPLARKKGRRIGRTTRSPQQVAAYLASIGPPRKSVT</sequence>
<dbReference type="AlphaFoldDB" id="A0A1I1Q5H3"/>
<accession>A0A1I1Q5H3</accession>
<feature type="compositionally biased region" description="Basic residues" evidence="1">
    <location>
        <begin position="60"/>
        <end position="69"/>
    </location>
</feature>
<dbReference type="Proteomes" id="UP000199207">
    <property type="component" value="Unassembled WGS sequence"/>
</dbReference>
<name>A0A1I1Q5H3_9ACTN</name>
<keyword evidence="3" id="KW-1185">Reference proteome</keyword>
<proteinExistence type="predicted"/>
<reference evidence="2 3" key="1">
    <citation type="submission" date="2016-10" db="EMBL/GenBank/DDBJ databases">
        <authorList>
            <person name="de Groot N.N."/>
        </authorList>
    </citation>
    <scope>NUCLEOTIDE SEQUENCE [LARGE SCALE GENOMIC DNA]</scope>
    <source>
        <strain evidence="2 3">CGMCC 4.5739</strain>
    </source>
</reference>
<organism evidence="2 3">
    <name type="scientific">Streptomyces aidingensis</name>
    <dbReference type="NCBI Taxonomy" id="910347"/>
    <lineage>
        <taxon>Bacteria</taxon>
        <taxon>Bacillati</taxon>
        <taxon>Actinomycetota</taxon>
        <taxon>Actinomycetes</taxon>
        <taxon>Kitasatosporales</taxon>
        <taxon>Streptomycetaceae</taxon>
        <taxon>Streptomyces</taxon>
    </lineage>
</organism>
<gene>
    <name evidence="2" type="ORF">SAMN05421773_110119</name>
</gene>
<dbReference type="InterPro" id="IPR035286">
    <property type="entry name" value="DUF5361"/>
</dbReference>